<dbReference type="EMBL" id="SNYM01000006">
    <property type="protein sequence ID" value="TDQ48739.1"/>
    <property type="molecule type" value="Genomic_DNA"/>
</dbReference>
<comment type="caution">
    <text evidence="2">The sequence shown here is derived from an EMBL/GenBank/DDBJ whole genome shotgun (WGS) entry which is preliminary data.</text>
</comment>
<keyword evidence="1" id="KW-0812">Transmembrane</keyword>
<feature type="transmembrane region" description="Helical" evidence="1">
    <location>
        <begin position="143"/>
        <end position="165"/>
    </location>
</feature>
<organism evidence="2 3">
    <name type="scientific">Permianibacter aggregans</name>
    <dbReference type="NCBI Taxonomy" id="1510150"/>
    <lineage>
        <taxon>Bacteria</taxon>
        <taxon>Pseudomonadati</taxon>
        <taxon>Pseudomonadota</taxon>
        <taxon>Gammaproteobacteria</taxon>
        <taxon>Pseudomonadales</taxon>
        <taxon>Pseudomonadaceae</taxon>
        <taxon>Permianibacter</taxon>
    </lineage>
</organism>
<feature type="transmembrane region" description="Helical" evidence="1">
    <location>
        <begin position="14"/>
        <end position="35"/>
    </location>
</feature>
<proteinExistence type="predicted"/>
<reference evidence="2 3" key="1">
    <citation type="submission" date="2019-03" db="EMBL/GenBank/DDBJ databases">
        <title>Genomic Encyclopedia of Type Strains, Phase IV (KMG-IV): sequencing the most valuable type-strain genomes for metagenomic binning, comparative biology and taxonomic classification.</title>
        <authorList>
            <person name="Goeker M."/>
        </authorList>
    </citation>
    <scope>NUCLEOTIDE SEQUENCE [LARGE SCALE GENOMIC DNA]</scope>
    <source>
        <strain evidence="2 3">DSM 103792</strain>
    </source>
</reference>
<gene>
    <name evidence="2" type="ORF">EV696_106180</name>
</gene>
<dbReference type="Proteomes" id="UP000295375">
    <property type="component" value="Unassembled WGS sequence"/>
</dbReference>
<dbReference type="OrthoDB" id="6312555at2"/>
<evidence type="ECO:0000256" key="1">
    <source>
        <dbReference type="SAM" id="Phobius"/>
    </source>
</evidence>
<evidence type="ECO:0000313" key="3">
    <source>
        <dbReference type="Proteomes" id="UP000295375"/>
    </source>
</evidence>
<accession>A0A4R6USG2</accession>
<protein>
    <submittedName>
        <fullName evidence="2">Uncharacterized protein</fullName>
    </submittedName>
</protein>
<evidence type="ECO:0000313" key="2">
    <source>
        <dbReference type="EMBL" id="TDQ48739.1"/>
    </source>
</evidence>
<feature type="transmembrane region" description="Helical" evidence="1">
    <location>
        <begin position="55"/>
        <end position="71"/>
    </location>
</feature>
<keyword evidence="1" id="KW-1133">Transmembrane helix</keyword>
<dbReference type="AlphaFoldDB" id="A0A4R6USG2"/>
<keyword evidence="1" id="KW-0472">Membrane</keyword>
<sequence>MNDLSVALPEWAEFYSVLLQVSATFAGLLFVNLSLRYELLNRDEYASAKRFARQTFRAFLSLVIFSLILLVPRSGSYGVSIPMFLVGLYALITMLMSMRADLRESASSIRMGRSRRIYVFSILTYLMFIAVSCLLYFGWARSLYLVVGLVIWNLALGTASTWNSLVELKTDRAGK</sequence>
<name>A0A4R6USG2_9GAMM</name>
<dbReference type="RefSeq" id="WP_133589956.1">
    <property type="nucleotide sequence ID" value="NZ_CP037953.1"/>
</dbReference>
<feature type="transmembrane region" description="Helical" evidence="1">
    <location>
        <begin position="77"/>
        <end position="96"/>
    </location>
</feature>
<keyword evidence="3" id="KW-1185">Reference proteome</keyword>
<feature type="transmembrane region" description="Helical" evidence="1">
    <location>
        <begin position="117"/>
        <end position="137"/>
    </location>
</feature>